<dbReference type="HOGENOM" id="CLU_045348_4_0_7"/>
<evidence type="ECO:0000313" key="8">
    <source>
        <dbReference type="EMBL" id="ACL65861.1"/>
    </source>
</evidence>
<evidence type="ECO:0000256" key="4">
    <source>
        <dbReference type="ARBA" id="ARBA00022692"/>
    </source>
</evidence>
<comment type="subcellular location">
    <subcellularLocation>
        <location evidence="1">Cell membrane</location>
        <topology evidence="1">Multi-pass membrane protein</topology>
    </subcellularLocation>
</comment>
<dbReference type="EMBL" id="CP001359">
    <property type="protein sequence ID" value="ACL65861.1"/>
    <property type="molecule type" value="Genomic_DNA"/>
</dbReference>
<dbReference type="KEGG" id="acp:A2cp1_2523"/>
<dbReference type="RefSeq" id="WP_012633655.1">
    <property type="nucleotide sequence ID" value="NC_011891.1"/>
</dbReference>
<protein>
    <submittedName>
        <fullName evidence="8">Polysulphide reductase NrfD</fullName>
    </submittedName>
</protein>
<feature type="transmembrane region" description="Helical" evidence="7">
    <location>
        <begin position="135"/>
        <end position="163"/>
    </location>
</feature>
<feature type="transmembrane region" description="Helical" evidence="7">
    <location>
        <begin position="300"/>
        <end position="317"/>
    </location>
</feature>
<sequence length="416" mass="46089">MSGFLEFVKGCVRQVLSGGRAYKAWMAFLLCVIAVGVAAYTRQATAGLIASNMRDDVSWAFYIGNFAFLVGVAAAAVLLVIPAYVYQWKPIKEVVVLGELLAISALVMALLFISVDLGRPDRVHHMMPFLGTPNWPASLLTWDALVLNTYLLLNVVLVLYLLFKTYRGEHYDKRIFLPLVLLSIPVSISTHTVTAFLFNGMAARPYWNASILAPRFIASALCSGPAVMIILFQLLRKAFKFEIKDEAIWKIAELMAYAMFINLFLLGAELFKEYYSATEHLLYTKYLWGGIGEHTVLVKYAWLSLACSVIAFLLFLTPRTRKNFVTLNVGCVLIWAGVYIEKGMGLIIPGFTPSTLGQIYEYTPTKMEWAIAAGVFGVGFLTFTILVKIAVPILVGTFRAPERAHGHAPAAGYPVP</sequence>
<feature type="transmembrane region" description="Helical" evidence="7">
    <location>
        <begin position="369"/>
        <end position="395"/>
    </location>
</feature>
<evidence type="ECO:0000313" key="9">
    <source>
        <dbReference type="Proteomes" id="UP000007089"/>
    </source>
</evidence>
<feature type="transmembrane region" description="Helical" evidence="7">
    <location>
        <begin position="94"/>
        <end position="115"/>
    </location>
</feature>
<comment type="similarity">
    <text evidence="2">Belongs to the NrfD family.</text>
</comment>
<organism evidence="8 9">
    <name type="scientific">Anaeromyxobacter dehalogenans (strain ATCC BAA-258 / DSM 21875 / 2CP-1)</name>
    <dbReference type="NCBI Taxonomy" id="455488"/>
    <lineage>
        <taxon>Bacteria</taxon>
        <taxon>Pseudomonadati</taxon>
        <taxon>Myxococcota</taxon>
        <taxon>Myxococcia</taxon>
        <taxon>Myxococcales</taxon>
        <taxon>Cystobacterineae</taxon>
        <taxon>Anaeromyxobacteraceae</taxon>
        <taxon>Anaeromyxobacter</taxon>
    </lineage>
</organism>
<dbReference type="PANTHER" id="PTHR43044">
    <property type="match status" value="1"/>
</dbReference>
<feature type="transmembrane region" description="Helical" evidence="7">
    <location>
        <begin position="21"/>
        <end position="40"/>
    </location>
</feature>
<feature type="transmembrane region" description="Helical" evidence="7">
    <location>
        <begin position="324"/>
        <end position="349"/>
    </location>
</feature>
<feature type="transmembrane region" description="Helical" evidence="7">
    <location>
        <begin position="247"/>
        <end position="266"/>
    </location>
</feature>
<keyword evidence="4 7" id="KW-0812">Transmembrane</keyword>
<dbReference type="NCBIfam" id="NF045798">
    <property type="entry name" value="DsrP"/>
    <property type="match status" value="1"/>
</dbReference>
<dbReference type="InterPro" id="IPR005614">
    <property type="entry name" value="NrfD-like"/>
</dbReference>
<evidence type="ECO:0000256" key="5">
    <source>
        <dbReference type="ARBA" id="ARBA00022989"/>
    </source>
</evidence>
<evidence type="ECO:0000256" key="3">
    <source>
        <dbReference type="ARBA" id="ARBA00022475"/>
    </source>
</evidence>
<keyword evidence="6 7" id="KW-0472">Membrane</keyword>
<dbReference type="Proteomes" id="UP000007089">
    <property type="component" value="Chromosome"/>
</dbReference>
<dbReference type="Gene3D" id="1.20.1630.10">
    <property type="entry name" value="Formate dehydrogenase/DMSO reductase domain"/>
    <property type="match status" value="1"/>
</dbReference>
<evidence type="ECO:0000256" key="7">
    <source>
        <dbReference type="SAM" id="Phobius"/>
    </source>
</evidence>
<keyword evidence="9" id="KW-1185">Reference proteome</keyword>
<dbReference type="AlphaFoldDB" id="B8JCC1"/>
<name>B8JCC1_ANAD2</name>
<accession>B8JCC1</accession>
<dbReference type="PANTHER" id="PTHR43044:SF2">
    <property type="entry name" value="POLYSULPHIDE REDUCTASE NRFD"/>
    <property type="match status" value="1"/>
</dbReference>
<reference evidence="8" key="1">
    <citation type="submission" date="2009-01" db="EMBL/GenBank/DDBJ databases">
        <title>Complete sequence of Anaeromyxobacter dehalogenans 2CP-1.</title>
        <authorList>
            <consortium name="US DOE Joint Genome Institute"/>
            <person name="Lucas S."/>
            <person name="Copeland A."/>
            <person name="Lapidus A."/>
            <person name="Glavina del Rio T."/>
            <person name="Dalin E."/>
            <person name="Tice H."/>
            <person name="Bruce D."/>
            <person name="Goodwin L."/>
            <person name="Pitluck S."/>
            <person name="Saunders E."/>
            <person name="Brettin T."/>
            <person name="Detter J.C."/>
            <person name="Han C."/>
            <person name="Larimer F."/>
            <person name="Land M."/>
            <person name="Hauser L."/>
            <person name="Kyrpides N."/>
            <person name="Ovchinnikova G."/>
            <person name="Beliaev A.S."/>
            <person name="Richardson P."/>
        </authorList>
    </citation>
    <scope>NUCLEOTIDE SEQUENCE</scope>
    <source>
        <strain evidence="8">2CP-1</strain>
    </source>
</reference>
<feature type="transmembrane region" description="Helical" evidence="7">
    <location>
        <begin position="175"/>
        <end position="196"/>
    </location>
</feature>
<keyword evidence="5 7" id="KW-1133">Transmembrane helix</keyword>
<proteinExistence type="inferred from homology"/>
<feature type="transmembrane region" description="Helical" evidence="7">
    <location>
        <begin position="216"/>
        <end position="235"/>
    </location>
</feature>
<feature type="transmembrane region" description="Helical" evidence="7">
    <location>
        <begin position="60"/>
        <end position="82"/>
    </location>
</feature>
<dbReference type="InterPro" id="IPR054823">
    <property type="entry name" value="DsrP-like"/>
</dbReference>
<evidence type="ECO:0000256" key="1">
    <source>
        <dbReference type="ARBA" id="ARBA00004651"/>
    </source>
</evidence>
<evidence type="ECO:0000256" key="6">
    <source>
        <dbReference type="ARBA" id="ARBA00023136"/>
    </source>
</evidence>
<gene>
    <name evidence="8" type="ordered locus">A2cp1_2523</name>
</gene>
<dbReference type="Pfam" id="PF03916">
    <property type="entry name" value="NrfD"/>
    <property type="match status" value="1"/>
</dbReference>
<evidence type="ECO:0000256" key="2">
    <source>
        <dbReference type="ARBA" id="ARBA00008929"/>
    </source>
</evidence>
<dbReference type="GO" id="GO:0005886">
    <property type="term" value="C:plasma membrane"/>
    <property type="evidence" value="ECO:0007669"/>
    <property type="project" value="UniProtKB-SubCell"/>
</dbReference>
<keyword evidence="3" id="KW-1003">Cell membrane</keyword>